<dbReference type="Gene3D" id="3.10.450.50">
    <property type="match status" value="1"/>
</dbReference>
<dbReference type="InterPro" id="IPR032710">
    <property type="entry name" value="NTF2-like_dom_sf"/>
</dbReference>
<gene>
    <name evidence="2" type="ORF">HRJ34_25830</name>
</gene>
<reference evidence="2" key="2">
    <citation type="submission" date="2021-04" db="EMBL/GenBank/DDBJ databases">
        <title>Isolation and genomic analysis of the ibuprofen-degrading bacterium Sphingomonas strain MPO218.</title>
        <authorList>
            <person name="Aulestia M."/>
            <person name="Flores A."/>
            <person name="Mangas E.L."/>
            <person name="Perez-Pulido A.J."/>
            <person name="Santero E."/>
            <person name="Camacho E.M."/>
        </authorList>
    </citation>
    <scope>NUCLEOTIDE SEQUENCE</scope>
    <source>
        <strain evidence="2">MPO218</strain>
    </source>
</reference>
<reference evidence="2" key="1">
    <citation type="submission" date="2020-07" db="EMBL/GenBank/DDBJ databases">
        <authorList>
            <person name="Camacho E."/>
        </authorList>
    </citation>
    <scope>NUCLEOTIDE SEQUENCE</scope>
    <source>
        <strain evidence="2">MPO218</strain>
    </source>
</reference>
<dbReference type="InterPro" id="IPR009959">
    <property type="entry name" value="Cyclase_SnoaL-like"/>
</dbReference>
<dbReference type="RefSeq" id="WP_208632861.1">
    <property type="nucleotide sequence ID" value="NZ_CP059319.1"/>
</dbReference>
<dbReference type="SUPFAM" id="SSF54427">
    <property type="entry name" value="NTF2-like"/>
    <property type="match status" value="1"/>
</dbReference>
<dbReference type="EMBL" id="CP059319">
    <property type="protein sequence ID" value="QTH21681.1"/>
    <property type="molecule type" value="Genomic_DNA"/>
</dbReference>
<accession>A0A975D2M6</accession>
<dbReference type="Proteomes" id="UP000664914">
    <property type="component" value="Chromosome"/>
</dbReference>
<dbReference type="Pfam" id="PF12680">
    <property type="entry name" value="SnoaL_2"/>
    <property type="match status" value="1"/>
</dbReference>
<evidence type="ECO:0000313" key="2">
    <source>
        <dbReference type="EMBL" id="QTH21681.1"/>
    </source>
</evidence>
<dbReference type="GO" id="GO:0030638">
    <property type="term" value="P:polyketide metabolic process"/>
    <property type="evidence" value="ECO:0007669"/>
    <property type="project" value="InterPro"/>
</dbReference>
<evidence type="ECO:0000259" key="1">
    <source>
        <dbReference type="Pfam" id="PF12680"/>
    </source>
</evidence>
<dbReference type="InterPro" id="IPR037401">
    <property type="entry name" value="SnoaL-like"/>
</dbReference>
<sequence>MSDPHNLKLVERVIGAWETRDSQAFFELFHHDVVYDDVPLGKVMKGHGQFREFYETSIIAFPDIAMKLVAATADARAGGAEWTLSGTFTGETELLGKPTGKRFEIRGASFLRFEDGKISYLADYWDMVALSTQLGIGG</sequence>
<dbReference type="PANTHER" id="PTHR38436">
    <property type="entry name" value="POLYKETIDE CYCLASE SNOAL-LIKE DOMAIN"/>
    <property type="match status" value="1"/>
</dbReference>
<protein>
    <submittedName>
        <fullName evidence="2">Nuclear transport factor 2 family protein</fullName>
    </submittedName>
</protein>
<name>A0A975D2M6_9SPHN</name>
<proteinExistence type="predicted"/>
<dbReference type="AlphaFoldDB" id="A0A975D2M6"/>
<evidence type="ECO:0000313" key="3">
    <source>
        <dbReference type="Proteomes" id="UP000664914"/>
    </source>
</evidence>
<organism evidence="2 3">
    <name type="scientific">Rhizorhabdus wittichii</name>
    <dbReference type="NCBI Taxonomy" id="160791"/>
    <lineage>
        <taxon>Bacteria</taxon>
        <taxon>Pseudomonadati</taxon>
        <taxon>Pseudomonadota</taxon>
        <taxon>Alphaproteobacteria</taxon>
        <taxon>Sphingomonadales</taxon>
        <taxon>Sphingomonadaceae</taxon>
        <taxon>Rhizorhabdus</taxon>
    </lineage>
</organism>
<dbReference type="PANTHER" id="PTHR38436:SF1">
    <property type="entry name" value="ESTER CYCLASE"/>
    <property type="match status" value="1"/>
</dbReference>
<feature type="domain" description="SnoaL-like" evidence="1">
    <location>
        <begin position="10"/>
        <end position="119"/>
    </location>
</feature>